<keyword evidence="4" id="KW-1185">Reference proteome</keyword>
<reference evidence="4" key="1">
    <citation type="journal article" date="2007" name="Proc. Natl. Acad. Sci. U.S.A.">
        <title>Genome sequencing reveals complex secondary metabolome in the marine actinomycete Salinispora tropica.</title>
        <authorList>
            <person name="Udwary D.W."/>
            <person name="Zeigler L."/>
            <person name="Asolkar R.N."/>
            <person name="Singan V."/>
            <person name="Lapidus A."/>
            <person name="Fenical W."/>
            <person name="Jensen P.R."/>
            <person name="Moore B.S."/>
        </authorList>
    </citation>
    <scope>NUCLEOTIDE SEQUENCE [LARGE SCALE GENOMIC DNA]</scope>
    <source>
        <strain evidence="4">ATCC BAA-916 / DSM 44818 / CNB-440</strain>
    </source>
</reference>
<dbReference type="STRING" id="369723.Strop_3200"/>
<dbReference type="PATRIC" id="fig|369723.5.peg.3292"/>
<keyword evidence="2" id="KW-0472">Membrane</keyword>
<dbReference type="eggNOG" id="ENOG503497V">
    <property type="taxonomic scope" value="Bacteria"/>
</dbReference>
<dbReference type="HOGENOM" id="CLU_059380_0_0_11"/>
<dbReference type="KEGG" id="stp:Strop_3200"/>
<evidence type="ECO:0000313" key="4">
    <source>
        <dbReference type="Proteomes" id="UP000000235"/>
    </source>
</evidence>
<keyword evidence="2" id="KW-1133">Transmembrane helix</keyword>
<evidence type="ECO:0000313" key="3">
    <source>
        <dbReference type="EMBL" id="ABP55634.1"/>
    </source>
</evidence>
<evidence type="ECO:0000256" key="1">
    <source>
        <dbReference type="SAM" id="MobiDB-lite"/>
    </source>
</evidence>
<feature type="compositionally biased region" description="Pro residues" evidence="1">
    <location>
        <begin position="276"/>
        <end position="302"/>
    </location>
</feature>
<proteinExistence type="predicted"/>
<feature type="compositionally biased region" description="Pro residues" evidence="1">
    <location>
        <begin position="328"/>
        <end position="340"/>
    </location>
</feature>
<dbReference type="Proteomes" id="UP000000235">
    <property type="component" value="Chromosome"/>
</dbReference>
<accession>A4XDM9</accession>
<name>A4XDM9_SALTO</name>
<dbReference type="EMBL" id="CP000667">
    <property type="protein sequence ID" value="ABP55634.1"/>
    <property type="molecule type" value="Genomic_DNA"/>
</dbReference>
<evidence type="ECO:0000256" key="2">
    <source>
        <dbReference type="SAM" id="Phobius"/>
    </source>
</evidence>
<organism evidence="3 4">
    <name type="scientific">Salinispora tropica (strain ATCC BAA-916 / DSM 44818 / JCM 13857 / NBRC 105044 / CNB-440)</name>
    <dbReference type="NCBI Taxonomy" id="369723"/>
    <lineage>
        <taxon>Bacteria</taxon>
        <taxon>Bacillati</taxon>
        <taxon>Actinomycetota</taxon>
        <taxon>Actinomycetes</taxon>
        <taxon>Micromonosporales</taxon>
        <taxon>Micromonosporaceae</taxon>
        <taxon>Salinispora</taxon>
    </lineage>
</organism>
<feature type="region of interest" description="Disordered" evidence="1">
    <location>
        <begin position="269"/>
        <end position="391"/>
    </location>
</feature>
<protein>
    <submittedName>
        <fullName evidence="3">Uncharacterized protein</fullName>
    </submittedName>
</protein>
<feature type="compositionally biased region" description="Low complexity" evidence="1">
    <location>
        <begin position="346"/>
        <end position="362"/>
    </location>
</feature>
<gene>
    <name evidence="3" type="ordered locus">Strop_3200</name>
</gene>
<dbReference type="RefSeq" id="WP_012014411.1">
    <property type="nucleotide sequence ID" value="NC_009380.1"/>
</dbReference>
<dbReference type="AlphaFoldDB" id="A4XDM9"/>
<feature type="transmembrane region" description="Helical" evidence="2">
    <location>
        <begin position="34"/>
        <end position="54"/>
    </location>
</feature>
<sequence length="391" mass="40259">MRSGDLLRRLDQRLLPHLVGAANRLAQGPAQRGILLAAVLLSCLAVTVTAMWGIGAPQVSAPTADGVTRVGVAAGESIPGYLQDATDDLEALRASPSPENDTFALVSLATYLTPHQADSVLGDVPVAAVIGRVPLPERQTEVVRIDAPGLPDDVITAMADLAARKDREAGDYRARAVAVSDGGPEQREQRALYLSAAQMAEAEATAYRGGCACVYAAVVRAEPVELRQVASQPDVRVVDPAPEVRQLDRTVFTPPLPEQDAVAHPLADLDLTTPDPVIPDPAVPDPVVPDPVVPDPAVPAPVTPTSVAPDPVTPTPDSPDPGTSGSPTPTPSEEPAPDPLPEVRKSPSTSSSSTYSAGESPTPTTSTNAVRTGTPEPVSEGEVGPVGGGSV</sequence>
<keyword evidence="2" id="KW-0812">Transmembrane</keyword>